<accession>A0A6M4AWK0</accession>
<dbReference type="Pfam" id="PF02021">
    <property type="entry name" value="UPF0102"/>
    <property type="match status" value="1"/>
</dbReference>
<dbReference type="PANTHER" id="PTHR34039:SF1">
    <property type="entry name" value="UPF0102 PROTEIN YRAN"/>
    <property type="match status" value="1"/>
</dbReference>
<dbReference type="InterPro" id="IPR003509">
    <property type="entry name" value="UPF0102_YraN-like"/>
</dbReference>
<dbReference type="AlphaFoldDB" id="A0A6M4AWK0"/>
<evidence type="ECO:0000313" key="4">
    <source>
        <dbReference type="Proteomes" id="UP000503018"/>
    </source>
</evidence>
<dbReference type="Proteomes" id="UP000503018">
    <property type="component" value="Chromosome"/>
</dbReference>
<evidence type="ECO:0000313" key="3">
    <source>
        <dbReference type="EMBL" id="QJQ32419.1"/>
    </source>
</evidence>
<sequence length="123" mass="14456">MADRRRAAAESRGRRAERWAAWALRLKGWRILDQRVRAAGGEVDLIARRGRMVAFVEVKWRDRVEDLDLAIDARRLRRVVEAARQLAPRYLKKGDDMRIDVMLLAPRRWPHHLANVWHDGLMA</sequence>
<comment type="similarity">
    <text evidence="1 2">Belongs to the UPF0102 family.</text>
</comment>
<dbReference type="PANTHER" id="PTHR34039">
    <property type="entry name" value="UPF0102 PROTEIN YRAN"/>
    <property type="match status" value="1"/>
</dbReference>
<dbReference type="Gene3D" id="3.40.1350.10">
    <property type="match status" value="1"/>
</dbReference>
<dbReference type="GO" id="GO:0003676">
    <property type="term" value="F:nucleic acid binding"/>
    <property type="evidence" value="ECO:0007669"/>
    <property type="project" value="InterPro"/>
</dbReference>
<gene>
    <name evidence="3" type="ORF">GV829_08105</name>
</gene>
<dbReference type="SUPFAM" id="SSF52980">
    <property type="entry name" value="Restriction endonuclease-like"/>
    <property type="match status" value="1"/>
</dbReference>
<dbReference type="KEGG" id="slan:GV829_08105"/>
<name>A0A6M4AWK0_9SPHN</name>
<dbReference type="InterPro" id="IPR011856">
    <property type="entry name" value="tRNA_endonuc-like_dom_sf"/>
</dbReference>
<keyword evidence="4" id="KW-1185">Reference proteome</keyword>
<organism evidence="3 4">
    <name type="scientific">Sphingomonas lacunae</name>
    <dbReference type="NCBI Taxonomy" id="2698828"/>
    <lineage>
        <taxon>Bacteria</taxon>
        <taxon>Pseudomonadati</taxon>
        <taxon>Pseudomonadota</taxon>
        <taxon>Alphaproteobacteria</taxon>
        <taxon>Sphingomonadales</taxon>
        <taxon>Sphingomonadaceae</taxon>
        <taxon>Sphingomonas</taxon>
    </lineage>
</organism>
<protein>
    <recommendedName>
        <fullName evidence="2">UPF0102 protein GV829_08105</fullName>
    </recommendedName>
</protein>
<proteinExistence type="inferred from homology"/>
<dbReference type="HAMAP" id="MF_00048">
    <property type="entry name" value="UPF0102"/>
    <property type="match status" value="1"/>
</dbReference>
<evidence type="ECO:0000256" key="2">
    <source>
        <dbReference type="HAMAP-Rule" id="MF_00048"/>
    </source>
</evidence>
<reference evidence="3 4" key="1">
    <citation type="submission" date="2020-01" db="EMBL/GenBank/DDBJ databases">
        <title>Sphingomonas sp. strain CSW-10.</title>
        <authorList>
            <person name="Chen W.-M."/>
        </authorList>
    </citation>
    <scope>NUCLEOTIDE SEQUENCE [LARGE SCALE GENOMIC DNA]</scope>
    <source>
        <strain evidence="3 4">CSW-10</strain>
    </source>
</reference>
<dbReference type="RefSeq" id="WP_169945656.1">
    <property type="nucleotide sequence ID" value="NZ_CP053015.1"/>
</dbReference>
<dbReference type="InterPro" id="IPR011335">
    <property type="entry name" value="Restrct_endonuc-II-like"/>
</dbReference>
<evidence type="ECO:0000256" key="1">
    <source>
        <dbReference type="ARBA" id="ARBA00006738"/>
    </source>
</evidence>
<dbReference type="EMBL" id="CP053015">
    <property type="protein sequence ID" value="QJQ32419.1"/>
    <property type="molecule type" value="Genomic_DNA"/>
</dbReference>